<keyword evidence="3" id="KW-1185">Reference proteome</keyword>
<reference evidence="2 3" key="1">
    <citation type="submission" date="2018-02" db="EMBL/GenBank/DDBJ databases">
        <title>Jeotgalibacillus proteolyticum sp. nov. a protease producing bacterium isolated from ocean sediments of Laizhou Bay.</title>
        <authorList>
            <person name="Li Y."/>
        </authorList>
    </citation>
    <scope>NUCLEOTIDE SEQUENCE [LARGE SCALE GENOMIC DNA]</scope>
    <source>
        <strain evidence="2 3">22-7</strain>
    </source>
</reference>
<protein>
    <submittedName>
        <fullName evidence="2">Fumarylacetoacetase</fullName>
    </submittedName>
</protein>
<dbReference type="SUPFAM" id="SSF56529">
    <property type="entry name" value="FAH"/>
    <property type="match status" value="1"/>
</dbReference>
<sequence length="309" mass="34865">MKFITFQLPTGEEKAGWLHQEKMAVDMHELSNGELPSTLLEFLQKHEFYTSVLNKWLDILTEEQKGVYRLQEVKLSAPVPRPVSIRDFYAFEQHVKSARIKRGLDIVPEWYNFPVFYFTNHLSVRGPDDVIAIPPNCSELDFELEIACVIGKQGRNIPAERAKDYIFGFCIMNDWSARNLQREEMKVGLGPAKGKDFATSLGPYLVTADEMEKYRKDMHYQLKMTAEINGRQVSEGNAGDLYFTFGQMIERASSGVTLYPGEVIGSGTVGSGCILELGTDVHPWLKQSDEVSLSIDGLGILVNRIEESG</sequence>
<dbReference type="AlphaFoldDB" id="A0A2S5GH92"/>
<dbReference type="OrthoDB" id="9805307at2"/>
<dbReference type="PANTHER" id="PTHR43211">
    <property type="entry name" value="FUMARYLACETOACETATE HYDROLASE"/>
    <property type="match status" value="1"/>
</dbReference>
<dbReference type="Gene3D" id="3.90.850.10">
    <property type="entry name" value="Fumarylacetoacetase-like, C-terminal domain"/>
    <property type="match status" value="1"/>
</dbReference>
<feature type="domain" description="Fumarylacetoacetase-like C-terminal" evidence="1">
    <location>
        <begin position="85"/>
        <end position="305"/>
    </location>
</feature>
<organism evidence="2 3">
    <name type="scientific">Jeotgalibacillus proteolyticus</name>
    <dbReference type="NCBI Taxonomy" id="2082395"/>
    <lineage>
        <taxon>Bacteria</taxon>
        <taxon>Bacillati</taxon>
        <taxon>Bacillota</taxon>
        <taxon>Bacilli</taxon>
        <taxon>Bacillales</taxon>
        <taxon>Caryophanaceae</taxon>
        <taxon>Jeotgalibacillus</taxon>
    </lineage>
</organism>
<dbReference type="Proteomes" id="UP000239047">
    <property type="component" value="Unassembled WGS sequence"/>
</dbReference>
<dbReference type="GO" id="GO:0003824">
    <property type="term" value="F:catalytic activity"/>
    <property type="evidence" value="ECO:0007669"/>
    <property type="project" value="InterPro"/>
</dbReference>
<dbReference type="PANTHER" id="PTHR43211:SF1">
    <property type="entry name" value="BLL6422 PROTEIN"/>
    <property type="match status" value="1"/>
</dbReference>
<proteinExistence type="predicted"/>
<gene>
    <name evidence="2" type="ORF">C4B60_02510</name>
</gene>
<dbReference type="InterPro" id="IPR011234">
    <property type="entry name" value="Fumarylacetoacetase-like_C"/>
</dbReference>
<accession>A0A2S5GH92</accession>
<dbReference type="Pfam" id="PF01557">
    <property type="entry name" value="FAA_hydrolase"/>
    <property type="match status" value="1"/>
</dbReference>
<evidence type="ECO:0000313" key="2">
    <source>
        <dbReference type="EMBL" id="PPA72271.1"/>
    </source>
</evidence>
<dbReference type="InterPro" id="IPR036663">
    <property type="entry name" value="Fumarylacetoacetase_C_sf"/>
</dbReference>
<name>A0A2S5GH92_9BACL</name>
<dbReference type="EMBL" id="PREZ01000001">
    <property type="protein sequence ID" value="PPA72271.1"/>
    <property type="molecule type" value="Genomic_DNA"/>
</dbReference>
<evidence type="ECO:0000259" key="1">
    <source>
        <dbReference type="Pfam" id="PF01557"/>
    </source>
</evidence>
<evidence type="ECO:0000313" key="3">
    <source>
        <dbReference type="Proteomes" id="UP000239047"/>
    </source>
</evidence>
<comment type="caution">
    <text evidence="2">The sequence shown here is derived from an EMBL/GenBank/DDBJ whole genome shotgun (WGS) entry which is preliminary data.</text>
</comment>
<dbReference type="RefSeq" id="WP_104056408.1">
    <property type="nucleotide sequence ID" value="NZ_PREZ01000001.1"/>
</dbReference>